<feature type="signal peptide" evidence="6">
    <location>
        <begin position="1"/>
        <end position="20"/>
    </location>
</feature>
<sequence>MKKNMKIASTLLMAGSLMLAACNKYLEVQPDNRTKLDSPEKVAQLLTSAYPANDYICFAESMSDNVGDREHAGDQYSGDLRVNINAYHFIDYASTEKGSPDVYWQGCYEAIAAANQALQACEAAGDNPAYAPYKGEALLARAYAHFMLVTFFAKTYDSTTAGADPGIPYVLVPETTLYAKYERKTVKYVYDMIEKDLLEGLPLISNAAFKIPAYHFNKAAANAFAARFYLFKKDYNKVIQYASQVFPGGNPADRLRDINGTFQQLTRAERLENYTSASESANLLLATTNSIWARAWIGYQFGLNRERTISIYYSGNVTGAVMDYPIYYYGANVNNDGFEKFRENFIYTSAEIGYAYIYVPLLTTEEVLFNRAEANALTGHTDAAIADLNAFLSKRISGYDASVNNLTLQKMMDFYGLDAQKALVQTILDLKQMEFIQEGMRWLDILRYNLPVTHEEVGGETTTILGNDPRKILQIPESAQSAGIAPNPR</sequence>
<dbReference type="GO" id="GO:0009279">
    <property type="term" value="C:cell outer membrane"/>
    <property type="evidence" value="ECO:0007669"/>
    <property type="project" value="UniProtKB-SubCell"/>
</dbReference>
<keyword evidence="10" id="KW-1185">Reference proteome</keyword>
<dbReference type="SUPFAM" id="SSF48452">
    <property type="entry name" value="TPR-like"/>
    <property type="match status" value="1"/>
</dbReference>
<keyword evidence="5" id="KW-0998">Cell outer membrane</keyword>
<evidence type="ECO:0000256" key="1">
    <source>
        <dbReference type="ARBA" id="ARBA00004442"/>
    </source>
</evidence>
<gene>
    <name evidence="9" type="ORF">GA0116948_10862</name>
</gene>
<evidence type="ECO:0000259" key="8">
    <source>
        <dbReference type="Pfam" id="PF14322"/>
    </source>
</evidence>
<evidence type="ECO:0000256" key="2">
    <source>
        <dbReference type="ARBA" id="ARBA00006275"/>
    </source>
</evidence>
<dbReference type="STRING" id="1335309.GA0116948_10862"/>
<protein>
    <submittedName>
        <fullName evidence="9">SusD family protein</fullName>
    </submittedName>
</protein>
<comment type="similarity">
    <text evidence="2">Belongs to the SusD family.</text>
</comment>
<evidence type="ECO:0000256" key="3">
    <source>
        <dbReference type="ARBA" id="ARBA00022729"/>
    </source>
</evidence>
<organism evidence="9 10">
    <name type="scientific">Chitinophaga costaii</name>
    <dbReference type="NCBI Taxonomy" id="1335309"/>
    <lineage>
        <taxon>Bacteria</taxon>
        <taxon>Pseudomonadati</taxon>
        <taxon>Bacteroidota</taxon>
        <taxon>Chitinophagia</taxon>
        <taxon>Chitinophagales</taxon>
        <taxon>Chitinophagaceae</taxon>
        <taxon>Chitinophaga</taxon>
    </lineage>
</organism>
<reference evidence="9 10" key="1">
    <citation type="submission" date="2016-08" db="EMBL/GenBank/DDBJ databases">
        <authorList>
            <person name="Seilhamer J.J."/>
        </authorList>
    </citation>
    <scope>NUCLEOTIDE SEQUENCE [LARGE SCALE GENOMIC DNA]</scope>
    <source>
        <strain evidence="9 10">A37T2</strain>
    </source>
</reference>
<dbReference type="Gene3D" id="1.25.40.390">
    <property type="match status" value="1"/>
</dbReference>
<evidence type="ECO:0000256" key="5">
    <source>
        <dbReference type="ARBA" id="ARBA00023237"/>
    </source>
</evidence>
<evidence type="ECO:0000256" key="6">
    <source>
        <dbReference type="SAM" id="SignalP"/>
    </source>
</evidence>
<accession>A0A1C4EF05</accession>
<dbReference type="InterPro" id="IPR033985">
    <property type="entry name" value="SusD-like_N"/>
</dbReference>
<feature type="domain" description="SusD-like N-terminal" evidence="8">
    <location>
        <begin position="24"/>
        <end position="230"/>
    </location>
</feature>
<feature type="domain" description="RagB/SusD" evidence="7">
    <location>
        <begin position="272"/>
        <end position="451"/>
    </location>
</feature>
<name>A0A1C4EF05_9BACT</name>
<proteinExistence type="inferred from homology"/>
<keyword evidence="4" id="KW-0472">Membrane</keyword>
<dbReference type="PROSITE" id="PS51257">
    <property type="entry name" value="PROKAR_LIPOPROTEIN"/>
    <property type="match status" value="1"/>
</dbReference>
<dbReference type="Proteomes" id="UP000242818">
    <property type="component" value="Unassembled WGS sequence"/>
</dbReference>
<dbReference type="AlphaFoldDB" id="A0A1C4EF05"/>
<evidence type="ECO:0000313" key="10">
    <source>
        <dbReference type="Proteomes" id="UP000242818"/>
    </source>
</evidence>
<dbReference type="InterPro" id="IPR011990">
    <property type="entry name" value="TPR-like_helical_dom_sf"/>
</dbReference>
<evidence type="ECO:0000256" key="4">
    <source>
        <dbReference type="ARBA" id="ARBA00023136"/>
    </source>
</evidence>
<dbReference type="Pfam" id="PF14322">
    <property type="entry name" value="SusD-like_3"/>
    <property type="match status" value="1"/>
</dbReference>
<feature type="chain" id="PRO_5008691112" evidence="6">
    <location>
        <begin position="21"/>
        <end position="489"/>
    </location>
</feature>
<evidence type="ECO:0000259" key="7">
    <source>
        <dbReference type="Pfam" id="PF07980"/>
    </source>
</evidence>
<dbReference type="EMBL" id="FMAR01000008">
    <property type="protein sequence ID" value="SCC42188.1"/>
    <property type="molecule type" value="Genomic_DNA"/>
</dbReference>
<dbReference type="RefSeq" id="WP_240619202.1">
    <property type="nucleotide sequence ID" value="NZ_FMAR01000008.1"/>
</dbReference>
<dbReference type="InterPro" id="IPR012944">
    <property type="entry name" value="SusD_RagB_dom"/>
</dbReference>
<keyword evidence="3 6" id="KW-0732">Signal</keyword>
<dbReference type="Pfam" id="PF07980">
    <property type="entry name" value="SusD_RagB"/>
    <property type="match status" value="1"/>
</dbReference>
<evidence type="ECO:0000313" key="9">
    <source>
        <dbReference type="EMBL" id="SCC42188.1"/>
    </source>
</evidence>
<comment type="subcellular location">
    <subcellularLocation>
        <location evidence="1">Cell outer membrane</location>
    </subcellularLocation>
</comment>